<keyword evidence="1" id="KW-0472">Membrane</keyword>
<protein>
    <submittedName>
        <fullName evidence="2">Uncharacterized protein</fullName>
    </submittedName>
</protein>
<comment type="caution">
    <text evidence="2">The sequence shown here is derived from an EMBL/GenBank/DDBJ whole genome shotgun (WGS) entry which is preliminary data.</text>
</comment>
<keyword evidence="1" id="KW-1133">Transmembrane helix</keyword>
<evidence type="ECO:0000313" key="3">
    <source>
        <dbReference type="Proteomes" id="UP000294752"/>
    </source>
</evidence>
<gene>
    <name evidence="2" type="ORF">B0I21_11181</name>
</gene>
<feature type="transmembrane region" description="Helical" evidence="1">
    <location>
        <begin position="15"/>
        <end position="37"/>
    </location>
</feature>
<dbReference type="Proteomes" id="UP000294752">
    <property type="component" value="Unassembled WGS sequence"/>
</dbReference>
<dbReference type="AlphaFoldDB" id="A0A4R7CSW6"/>
<organism evidence="2 3">
    <name type="scientific">Sphingobacterium paludis</name>
    <dbReference type="NCBI Taxonomy" id="1476465"/>
    <lineage>
        <taxon>Bacteria</taxon>
        <taxon>Pseudomonadati</taxon>
        <taxon>Bacteroidota</taxon>
        <taxon>Sphingobacteriia</taxon>
        <taxon>Sphingobacteriales</taxon>
        <taxon>Sphingobacteriaceae</taxon>
        <taxon>Sphingobacterium</taxon>
    </lineage>
</organism>
<name>A0A4R7CSW6_9SPHI</name>
<dbReference type="EMBL" id="SNZV01000011">
    <property type="protein sequence ID" value="TDS08952.1"/>
    <property type="molecule type" value="Genomic_DNA"/>
</dbReference>
<reference evidence="2 3" key="1">
    <citation type="submission" date="2019-03" db="EMBL/GenBank/DDBJ databases">
        <title>Genomic Encyclopedia of Type Strains, Phase III (KMG-III): the genomes of soil and plant-associated and newly described type strains.</title>
        <authorList>
            <person name="Whitman W."/>
        </authorList>
    </citation>
    <scope>NUCLEOTIDE SEQUENCE [LARGE SCALE GENOMIC DNA]</scope>
    <source>
        <strain evidence="2 3">CGMCC 1.12801</strain>
    </source>
</reference>
<keyword evidence="1" id="KW-0812">Transmembrane</keyword>
<proteinExistence type="predicted"/>
<accession>A0A4R7CSW6</accession>
<sequence length="39" mass="4348">MNNLNNESERLIDRLSALVAVVPTISFAAGCLITYLLRR</sequence>
<keyword evidence="3" id="KW-1185">Reference proteome</keyword>
<evidence type="ECO:0000256" key="1">
    <source>
        <dbReference type="SAM" id="Phobius"/>
    </source>
</evidence>
<evidence type="ECO:0000313" key="2">
    <source>
        <dbReference type="EMBL" id="TDS08952.1"/>
    </source>
</evidence>